<keyword evidence="2" id="KW-1185">Reference proteome</keyword>
<accession>A0ABP9WVF6</accession>
<dbReference type="Proteomes" id="UP001428290">
    <property type="component" value="Unassembled WGS sequence"/>
</dbReference>
<comment type="caution">
    <text evidence="1">The sequence shown here is derived from an EMBL/GenBank/DDBJ whole genome shotgun (WGS) entry which is preliminary data.</text>
</comment>
<reference evidence="1 2" key="1">
    <citation type="submission" date="2024-02" db="EMBL/GenBank/DDBJ databases">
        <title>Herpetosiphon gulosus NBRC 112829.</title>
        <authorList>
            <person name="Ichikawa N."/>
            <person name="Katano-Makiyama Y."/>
            <person name="Hidaka K."/>
        </authorList>
    </citation>
    <scope>NUCLEOTIDE SEQUENCE [LARGE SCALE GENOMIC DNA]</scope>
    <source>
        <strain evidence="1 2">NBRC 112829</strain>
    </source>
</reference>
<dbReference type="EMBL" id="BAABRU010000003">
    <property type="protein sequence ID" value="GAA5527187.1"/>
    <property type="molecule type" value="Genomic_DNA"/>
</dbReference>
<evidence type="ECO:0000313" key="1">
    <source>
        <dbReference type="EMBL" id="GAA5527187.1"/>
    </source>
</evidence>
<gene>
    <name evidence="1" type="ORF">Hgul01_00971</name>
</gene>
<protein>
    <submittedName>
        <fullName evidence="1">Uncharacterized protein</fullName>
    </submittedName>
</protein>
<evidence type="ECO:0000313" key="2">
    <source>
        <dbReference type="Proteomes" id="UP001428290"/>
    </source>
</evidence>
<name>A0ABP9WVF6_9CHLR</name>
<sequence length="87" mass="9576">MINQNPPANESMHYQICLRGQLNLAWAGWFEGMQIALDANGNTLLVGIIVDQAALYGLIKKIRDLGMSLISIMPVQSNTLESDSTEQ</sequence>
<organism evidence="1 2">
    <name type="scientific">Herpetosiphon gulosus</name>
    <dbReference type="NCBI Taxonomy" id="1973496"/>
    <lineage>
        <taxon>Bacteria</taxon>
        <taxon>Bacillati</taxon>
        <taxon>Chloroflexota</taxon>
        <taxon>Chloroflexia</taxon>
        <taxon>Herpetosiphonales</taxon>
        <taxon>Herpetosiphonaceae</taxon>
        <taxon>Herpetosiphon</taxon>
    </lineage>
</organism>
<proteinExistence type="predicted"/>